<dbReference type="AlphaFoldDB" id="A0A1F5G1A1"/>
<dbReference type="EMBL" id="MFAT01000059">
    <property type="protein sequence ID" value="OGD85663.1"/>
    <property type="molecule type" value="Genomic_DNA"/>
</dbReference>
<protein>
    <recommendedName>
        <fullName evidence="3">PsbP C-terminal domain-containing protein</fullName>
    </recommendedName>
</protein>
<dbReference type="Gene3D" id="3.40.1000.10">
    <property type="entry name" value="Mog1/PsbP, alpha/beta/alpha sandwich"/>
    <property type="match status" value="1"/>
</dbReference>
<evidence type="ECO:0000256" key="2">
    <source>
        <dbReference type="SAM" id="Phobius"/>
    </source>
</evidence>
<dbReference type="InterPro" id="IPR016123">
    <property type="entry name" value="Mog1/PsbP_a/b/a-sand"/>
</dbReference>
<feature type="region of interest" description="Disordered" evidence="1">
    <location>
        <begin position="36"/>
        <end position="70"/>
    </location>
</feature>
<keyword evidence="2" id="KW-0472">Membrane</keyword>
<dbReference type="Pfam" id="PF01789">
    <property type="entry name" value="PsbP"/>
    <property type="match status" value="1"/>
</dbReference>
<sequence length="218" mass="23721">MFKKLPGVAQNAMVIAGVVGLVVVVVIAAVVLKPKGTTEETTPPPAAQPPTQSQDEDTAPEPQSQVASLSQTFTNSASNYSINYPDGWDIEEKDTNTTISIKEESGSQVNVAGIVISISPLQELKGSQLSTVADLWRVQIPKQFPGTTIEMDQAAKIGSLDTHMYTFTITNNNRQFPTKMYLLIDDENMYSLTAMVESTSQSKYESIVDTIVKSFKLL</sequence>
<accession>A0A1F5G1A1</accession>
<name>A0A1F5G1A1_9BACT</name>
<keyword evidence="2" id="KW-1133">Transmembrane helix</keyword>
<organism evidence="4 5">
    <name type="scientific">Candidatus Curtissbacteria bacterium RBG_13_35_7</name>
    <dbReference type="NCBI Taxonomy" id="1797705"/>
    <lineage>
        <taxon>Bacteria</taxon>
        <taxon>Candidatus Curtissiibacteriota</taxon>
    </lineage>
</organism>
<dbReference type="Proteomes" id="UP000176317">
    <property type="component" value="Unassembled WGS sequence"/>
</dbReference>
<feature type="compositionally biased region" description="Polar residues" evidence="1">
    <location>
        <begin position="61"/>
        <end position="70"/>
    </location>
</feature>
<dbReference type="SUPFAM" id="SSF55724">
    <property type="entry name" value="Mog1p/PsbP-like"/>
    <property type="match status" value="1"/>
</dbReference>
<evidence type="ECO:0000313" key="5">
    <source>
        <dbReference type="Proteomes" id="UP000176317"/>
    </source>
</evidence>
<evidence type="ECO:0000259" key="3">
    <source>
        <dbReference type="Pfam" id="PF01789"/>
    </source>
</evidence>
<comment type="caution">
    <text evidence="4">The sequence shown here is derived from an EMBL/GenBank/DDBJ whole genome shotgun (WGS) entry which is preliminary data.</text>
</comment>
<evidence type="ECO:0000313" key="4">
    <source>
        <dbReference type="EMBL" id="OGD85663.1"/>
    </source>
</evidence>
<feature type="transmembrane region" description="Helical" evidence="2">
    <location>
        <begin position="12"/>
        <end position="32"/>
    </location>
</feature>
<feature type="domain" description="PsbP C-terminal" evidence="3">
    <location>
        <begin position="71"/>
        <end position="216"/>
    </location>
</feature>
<reference evidence="4 5" key="1">
    <citation type="journal article" date="2016" name="Nat. Commun.">
        <title>Thousands of microbial genomes shed light on interconnected biogeochemical processes in an aquifer system.</title>
        <authorList>
            <person name="Anantharaman K."/>
            <person name="Brown C.T."/>
            <person name="Hug L.A."/>
            <person name="Sharon I."/>
            <person name="Castelle C.J."/>
            <person name="Probst A.J."/>
            <person name="Thomas B.C."/>
            <person name="Singh A."/>
            <person name="Wilkins M.J."/>
            <person name="Karaoz U."/>
            <person name="Brodie E.L."/>
            <person name="Williams K.H."/>
            <person name="Hubbard S.S."/>
            <person name="Banfield J.F."/>
        </authorList>
    </citation>
    <scope>NUCLEOTIDE SEQUENCE [LARGE SCALE GENOMIC DNA]</scope>
</reference>
<proteinExistence type="predicted"/>
<evidence type="ECO:0000256" key="1">
    <source>
        <dbReference type="SAM" id="MobiDB-lite"/>
    </source>
</evidence>
<gene>
    <name evidence="4" type="ORF">A2164_03035</name>
</gene>
<keyword evidence="2" id="KW-0812">Transmembrane</keyword>
<dbReference type="InterPro" id="IPR002683">
    <property type="entry name" value="PsbP_C"/>
</dbReference>